<dbReference type="AlphaFoldDB" id="A0A0B6ZQ13"/>
<keyword evidence="3" id="KW-0106">Calcium</keyword>
<dbReference type="SMART" id="SM00054">
    <property type="entry name" value="EFh"/>
    <property type="match status" value="4"/>
</dbReference>
<evidence type="ECO:0000256" key="3">
    <source>
        <dbReference type="ARBA" id="ARBA00022837"/>
    </source>
</evidence>
<evidence type="ECO:0000256" key="2">
    <source>
        <dbReference type="ARBA" id="ARBA00022737"/>
    </source>
</evidence>
<feature type="non-terminal residue" evidence="6">
    <location>
        <position position="1"/>
    </location>
</feature>
<name>A0A0B6ZQ13_9EUPU</name>
<dbReference type="PANTHER" id="PTHR34524:SF6">
    <property type="entry name" value="CALCYPHOSINE LIKE"/>
    <property type="match status" value="1"/>
</dbReference>
<keyword evidence="1" id="KW-0479">Metal-binding</keyword>
<feature type="region of interest" description="Disordered" evidence="4">
    <location>
        <begin position="1"/>
        <end position="73"/>
    </location>
</feature>
<dbReference type="PROSITE" id="PS50222">
    <property type="entry name" value="EF_HAND_2"/>
    <property type="match status" value="4"/>
</dbReference>
<evidence type="ECO:0000256" key="4">
    <source>
        <dbReference type="SAM" id="MobiDB-lite"/>
    </source>
</evidence>
<dbReference type="InterPro" id="IPR051581">
    <property type="entry name" value="Ca-bind"/>
</dbReference>
<dbReference type="SUPFAM" id="SSF47473">
    <property type="entry name" value="EF-hand"/>
    <property type="match status" value="2"/>
</dbReference>
<keyword evidence="2" id="KW-0677">Repeat</keyword>
<evidence type="ECO:0000256" key="1">
    <source>
        <dbReference type="ARBA" id="ARBA00022723"/>
    </source>
</evidence>
<feature type="compositionally biased region" description="Basic and acidic residues" evidence="4">
    <location>
        <begin position="1"/>
        <end position="10"/>
    </location>
</feature>
<reference evidence="6" key="1">
    <citation type="submission" date="2014-12" db="EMBL/GenBank/DDBJ databases">
        <title>Insight into the proteome of Arion vulgaris.</title>
        <authorList>
            <person name="Aradska J."/>
            <person name="Bulat T."/>
            <person name="Smidak R."/>
            <person name="Sarate P."/>
            <person name="Gangsoo J."/>
            <person name="Sialana F."/>
            <person name="Bilban M."/>
            <person name="Lubec G."/>
        </authorList>
    </citation>
    <scope>NUCLEOTIDE SEQUENCE</scope>
    <source>
        <tissue evidence="6">Skin</tissue>
    </source>
</reference>
<organism evidence="6">
    <name type="scientific">Arion vulgaris</name>
    <dbReference type="NCBI Taxonomy" id="1028688"/>
    <lineage>
        <taxon>Eukaryota</taxon>
        <taxon>Metazoa</taxon>
        <taxon>Spiralia</taxon>
        <taxon>Lophotrochozoa</taxon>
        <taxon>Mollusca</taxon>
        <taxon>Gastropoda</taxon>
        <taxon>Heterobranchia</taxon>
        <taxon>Euthyneura</taxon>
        <taxon>Panpulmonata</taxon>
        <taxon>Eupulmonata</taxon>
        <taxon>Stylommatophora</taxon>
        <taxon>Helicina</taxon>
        <taxon>Arionoidea</taxon>
        <taxon>Arionidae</taxon>
        <taxon>Arion</taxon>
    </lineage>
</organism>
<dbReference type="Gene3D" id="1.10.238.10">
    <property type="entry name" value="EF-hand"/>
    <property type="match status" value="2"/>
</dbReference>
<protein>
    <recommendedName>
        <fullName evidence="5">EF-hand domain-containing protein</fullName>
    </recommendedName>
</protein>
<dbReference type="EMBL" id="HACG01023869">
    <property type="protein sequence ID" value="CEK70734.1"/>
    <property type="molecule type" value="Transcribed_RNA"/>
</dbReference>
<proteinExistence type="predicted"/>
<feature type="domain" description="EF-hand" evidence="5">
    <location>
        <begin position="146"/>
        <end position="181"/>
    </location>
</feature>
<dbReference type="InterPro" id="IPR002048">
    <property type="entry name" value="EF_hand_dom"/>
</dbReference>
<feature type="domain" description="EF-hand" evidence="5">
    <location>
        <begin position="110"/>
        <end position="145"/>
    </location>
</feature>
<dbReference type="Pfam" id="PF13499">
    <property type="entry name" value="EF-hand_7"/>
    <property type="match status" value="3"/>
</dbReference>
<dbReference type="CDD" id="cd00051">
    <property type="entry name" value="EFh"/>
    <property type="match status" value="2"/>
</dbReference>
<evidence type="ECO:0000313" key="6">
    <source>
        <dbReference type="EMBL" id="CEK70734.1"/>
    </source>
</evidence>
<feature type="domain" description="EF-hand" evidence="5">
    <location>
        <begin position="183"/>
        <end position="218"/>
    </location>
</feature>
<dbReference type="GO" id="GO:0043226">
    <property type="term" value="C:organelle"/>
    <property type="evidence" value="ECO:0007669"/>
    <property type="project" value="UniProtKB-ARBA"/>
</dbReference>
<dbReference type="FunFam" id="1.10.238.10:FF:000178">
    <property type="entry name" value="Calmodulin-2 A"/>
    <property type="match status" value="1"/>
</dbReference>
<dbReference type="InterPro" id="IPR011992">
    <property type="entry name" value="EF-hand-dom_pair"/>
</dbReference>
<sequence>QQPKIQEEITKSNIPRAQNSPLLITPSPTTTPVSAVSTDTIQAQTVVPLQAAPASHKQTEPSPHRGAEVPHTLSLTPASEPSLAVSSRTLLLTPSVSGSADKMSFEWAQKQVEKFKFDFEQADKDNSGALSFDEVYNVLQTVGFRGTQDEAKSIFQHLDRDRDQKVTKEEFTATLKNLPRLSIKEFVLRKAFLHLDKDHSGYLSRSEIIDATKSDTGLDIAAEKISDLLIYLSKEDDDQKVNYEEFLYVFGVESAATVMKQVFSKLDTDGSGYLTLEELLDAVKAEHELNLQADKISDLLIYRVKDQDKKINYQEFVEVWLKEKRAKTPK</sequence>
<evidence type="ECO:0000259" key="5">
    <source>
        <dbReference type="PROSITE" id="PS50222"/>
    </source>
</evidence>
<feature type="compositionally biased region" description="Low complexity" evidence="4">
    <location>
        <begin position="20"/>
        <end position="40"/>
    </location>
</feature>
<feature type="domain" description="EF-hand" evidence="5">
    <location>
        <begin position="254"/>
        <end position="289"/>
    </location>
</feature>
<dbReference type="PROSITE" id="PS00018">
    <property type="entry name" value="EF_HAND_1"/>
    <property type="match status" value="4"/>
</dbReference>
<dbReference type="PANTHER" id="PTHR34524">
    <property type="entry name" value="CALCYPHOSIN"/>
    <property type="match status" value="1"/>
</dbReference>
<dbReference type="GO" id="GO:0005509">
    <property type="term" value="F:calcium ion binding"/>
    <property type="evidence" value="ECO:0007669"/>
    <property type="project" value="InterPro"/>
</dbReference>
<feature type="compositionally biased region" description="Basic and acidic residues" evidence="4">
    <location>
        <begin position="57"/>
        <end position="68"/>
    </location>
</feature>
<gene>
    <name evidence="6" type="primary">ORF75427</name>
</gene>
<accession>A0A0B6ZQ13</accession>
<dbReference type="InterPro" id="IPR018247">
    <property type="entry name" value="EF_Hand_1_Ca_BS"/>
</dbReference>